<feature type="compositionally biased region" description="Gly residues" evidence="1">
    <location>
        <begin position="346"/>
        <end position="356"/>
    </location>
</feature>
<proteinExistence type="predicted"/>
<reference evidence="2" key="1">
    <citation type="submission" date="2021-07" db="EMBL/GenBank/DDBJ databases">
        <title>Elsinoe batatas strain:CRI-CJ2 Genome sequencing and assembly.</title>
        <authorList>
            <person name="Huang L."/>
        </authorList>
    </citation>
    <scope>NUCLEOTIDE SEQUENCE</scope>
    <source>
        <strain evidence="2">CRI-CJ2</strain>
    </source>
</reference>
<name>A0A8K0PKR3_9PEZI</name>
<evidence type="ECO:0000256" key="1">
    <source>
        <dbReference type="SAM" id="MobiDB-lite"/>
    </source>
</evidence>
<sequence length="521" mass="56084">MQPLPYEHLFNTFNRLVQIKGWRWRSDRTRDEFFLCAQAEYARLLMHNPNLLLPGTTYPPRTTEQYHYRIRKICEVVYNERRMQELSHLTDFSQIENCRRFLSRVNINVFDLMSALANGVKPKNYSTAEWARTHQIWNHSRFRHDYLQGLPYDNIVAILAKQRGPGPLRRHTELPAAMDASLSTATTLPAHPPGQPDNYHISKGSIQLRNLSGSSQSRSGAHGLKTATTTLAAPSATAGTKPASGISPAESTRAHSAATSTAPSALNPNAAPYFSPAHDPSHNPTRTAAPEPAHDTASTPTRGVASGPTGRPTQAPVSDQASTPARGSAHRSAQGSAQGLAQGSARGSGRGTGRGSGRPPAHMSLPGRPATPTRGPPHVPARDPAHTQMPGPTARPIARPAPAPALNAPLGPKNQPRPHAPLGLKKEGKKLQILRSGADPVLPPDITENNFPALPGKAETRTVAGEEAGEEEEEERLEYTIKQNGKKKGQSKGRDGGEKEVDGNGDDQAVYKGKGKGRALG</sequence>
<feature type="compositionally biased region" description="Low complexity" evidence="1">
    <location>
        <begin position="230"/>
        <end position="240"/>
    </location>
</feature>
<comment type="caution">
    <text evidence="2">The sequence shown here is derived from an EMBL/GenBank/DDBJ whole genome shotgun (WGS) entry which is preliminary data.</text>
</comment>
<feature type="compositionally biased region" description="Low complexity" evidence="1">
    <location>
        <begin position="331"/>
        <end position="345"/>
    </location>
</feature>
<dbReference type="Proteomes" id="UP000809789">
    <property type="component" value="Unassembled WGS sequence"/>
</dbReference>
<feature type="compositionally biased region" description="Low complexity" evidence="1">
    <location>
        <begin position="390"/>
        <end position="412"/>
    </location>
</feature>
<accession>A0A8K0PKR3</accession>
<feature type="compositionally biased region" description="Low complexity" evidence="1">
    <location>
        <begin position="249"/>
        <end position="265"/>
    </location>
</feature>
<protein>
    <submittedName>
        <fullName evidence="2">Uncharacterized protein</fullName>
    </submittedName>
</protein>
<dbReference type="OrthoDB" id="6105938at2759"/>
<dbReference type="EMBL" id="JAESVG020000001">
    <property type="protein sequence ID" value="KAG8630883.1"/>
    <property type="molecule type" value="Genomic_DNA"/>
</dbReference>
<feature type="compositionally biased region" description="Acidic residues" evidence="1">
    <location>
        <begin position="467"/>
        <end position="476"/>
    </location>
</feature>
<feature type="region of interest" description="Disordered" evidence="1">
    <location>
        <begin position="230"/>
        <end position="521"/>
    </location>
</feature>
<feature type="compositionally biased region" description="Polar residues" evidence="1">
    <location>
        <begin position="311"/>
        <end position="325"/>
    </location>
</feature>
<gene>
    <name evidence="2" type="ORF">KVT40_000023</name>
</gene>
<organism evidence="2 3">
    <name type="scientific">Elsinoe batatas</name>
    <dbReference type="NCBI Taxonomy" id="2601811"/>
    <lineage>
        <taxon>Eukaryota</taxon>
        <taxon>Fungi</taxon>
        <taxon>Dikarya</taxon>
        <taxon>Ascomycota</taxon>
        <taxon>Pezizomycotina</taxon>
        <taxon>Dothideomycetes</taxon>
        <taxon>Dothideomycetidae</taxon>
        <taxon>Myriangiales</taxon>
        <taxon>Elsinoaceae</taxon>
        <taxon>Elsinoe</taxon>
    </lineage>
</organism>
<evidence type="ECO:0000313" key="2">
    <source>
        <dbReference type="EMBL" id="KAG8630883.1"/>
    </source>
</evidence>
<evidence type="ECO:0000313" key="3">
    <source>
        <dbReference type="Proteomes" id="UP000809789"/>
    </source>
</evidence>
<dbReference type="AlphaFoldDB" id="A0A8K0PKR3"/>
<feature type="compositionally biased region" description="Basic and acidic residues" evidence="1">
    <location>
        <begin position="492"/>
        <end position="502"/>
    </location>
</feature>
<keyword evidence="3" id="KW-1185">Reference proteome</keyword>